<name>A0A0C7P2B8_DEFTU</name>
<keyword evidence="4" id="KW-0949">S-adenosyl-L-methionine</keyword>
<dbReference type="REBASE" id="106592">
    <property type="entry name" value="M.DtuL3ORF1116P"/>
</dbReference>
<feature type="domain" description="DNA methylase N-4/N-6" evidence="5">
    <location>
        <begin position="81"/>
        <end position="348"/>
    </location>
</feature>
<evidence type="ECO:0000256" key="3">
    <source>
        <dbReference type="ARBA" id="ARBA00022679"/>
    </source>
</evidence>
<dbReference type="InterPro" id="IPR002052">
    <property type="entry name" value="DNA_methylase_N6_adenine_CS"/>
</dbReference>
<dbReference type="InterPro" id="IPR002295">
    <property type="entry name" value="N4/N6-MTase_EcoPI_Mod-like"/>
</dbReference>
<dbReference type="GO" id="GO:0032259">
    <property type="term" value="P:methylation"/>
    <property type="evidence" value="ECO:0007669"/>
    <property type="project" value="UniProtKB-KW"/>
</dbReference>
<dbReference type="AlphaFoldDB" id="A0A0C7P2B8"/>
<dbReference type="Gene3D" id="3.40.50.150">
    <property type="entry name" value="Vaccinia Virus protein VP39"/>
    <property type="match status" value="1"/>
</dbReference>
<evidence type="ECO:0000313" key="7">
    <source>
        <dbReference type="Proteomes" id="UP000032809"/>
    </source>
</evidence>
<evidence type="ECO:0000313" key="6">
    <source>
        <dbReference type="EMBL" id="CEP78420.1"/>
    </source>
</evidence>
<dbReference type="InterPro" id="IPR029063">
    <property type="entry name" value="SAM-dependent_MTases_sf"/>
</dbReference>
<dbReference type="Pfam" id="PF01555">
    <property type="entry name" value="N6_N4_Mtase"/>
    <property type="match status" value="1"/>
</dbReference>
<gene>
    <name evidence="6" type="ORF">DTL3_1116</name>
</gene>
<dbReference type="OrthoDB" id="9800801at2"/>
<dbReference type="GO" id="GO:0008170">
    <property type="term" value="F:N-methyltransferase activity"/>
    <property type="evidence" value="ECO:0007669"/>
    <property type="project" value="InterPro"/>
</dbReference>
<dbReference type="GO" id="GO:0003677">
    <property type="term" value="F:DNA binding"/>
    <property type="evidence" value="ECO:0007669"/>
    <property type="project" value="InterPro"/>
</dbReference>
<evidence type="ECO:0000256" key="1">
    <source>
        <dbReference type="ARBA" id="ARBA00006594"/>
    </source>
</evidence>
<dbReference type="PROSITE" id="PS00092">
    <property type="entry name" value="N6_MTASE"/>
    <property type="match status" value="1"/>
</dbReference>
<dbReference type="SUPFAM" id="SSF53335">
    <property type="entry name" value="S-adenosyl-L-methionine-dependent methyltransferases"/>
    <property type="match status" value="1"/>
</dbReference>
<reference evidence="7" key="1">
    <citation type="submission" date="2014-11" db="EMBL/GenBank/DDBJ databases">
        <authorList>
            <person name="Wibberg D."/>
        </authorList>
    </citation>
    <scope>NUCLEOTIDE SEQUENCE [LARGE SCALE GENOMIC DNA]</scope>
    <source>
        <strain evidence="7">L3</strain>
    </source>
</reference>
<keyword evidence="7" id="KW-1185">Reference proteome</keyword>
<evidence type="ECO:0000256" key="2">
    <source>
        <dbReference type="ARBA" id="ARBA00022603"/>
    </source>
</evidence>
<keyword evidence="2 6" id="KW-0489">Methyltransferase</keyword>
<dbReference type="EMBL" id="LN824141">
    <property type="protein sequence ID" value="CEP78420.1"/>
    <property type="molecule type" value="Genomic_DNA"/>
</dbReference>
<keyword evidence="3" id="KW-0808">Transferase</keyword>
<evidence type="ECO:0000259" key="5">
    <source>
        <dbReference type="Pfam" id="PF01555"/>
    </source>
</evidence>
<evidence type="ECO:0000256" key="4">
    <source>
        <dbReference type="ARBA" id="ARBA00022691"/>
    </source>
</evidence>
<dbReference type="PATRIC" id="fig|1006576.9.peg.1116"/>
<comment type="similarity">
    <text evidence="1">Belongs to the N(4)/N(6)-methyltransferase family.</text>
</comment>
<dbReference type="STRING" id="1006576.DTL3_1116"/>
<dbReference type="HOGENOM" id="CLU_428169_0_0_0"/>
<dbReference type="PRINTS" id="PR00506">
    <property type="entry name" value="D21N6MTFRASE"/>
</dbReference>
<protein>
    <submittedName>
        <fullName evidence="6">DNA methylase</fullName>
    </submittedName>
</protein>
<accession>A0A0C7P2B8</accession>
<dbReference type="Proteomes" id="UP000032809">
    <property type="component" value="Chromosome I"/>
</dbReference>
<proteinExistence type="inferred from homology"/>
<sequence length="647" mass="74528">MAIKYVPYYPDPVEGQAILDNFKRMLKYKSAGDVKRRLERGMPLYELKKVETVGKNPNGNMLIRGECISACAYLKEQGIEVDLIYIDPPFASGADYAKKVYIRRNPKVAEAIAQAGKELDIEELKTFEEKMYGDIWRKEDYLNWMYENLMAIKSVMSETASIFVHLDWHIGHYVKILMDEIFGEDKLINEIIWYYPDNFQGNVKGFATNHNNIFWYSKNETYISNKVIIPLDKPVKRDKRIWSKELGKLVSARNDDGTLIYEEFTEKKADDVWTIGQTSVTKSTSNEYMDYPTQKPEELLRRIIEASTNEGMLVADFFGGSGVTAAVANKLGRRFIHCDIGINSIQITRDRLIADKAEFDIYEIKDGVSLYRNPTQTMEKIKKLIPGLKNEKSLGDFWAGAISDSKLGLVPVYIPNLMDSSSKLLDKAMMFRIMHEAIPDLPSNVKKVIIYYVDVDNLEEIQKFIDDEEDVIIEIELRDLKDILDDAVFEDYAEFKVSKVQESLIPEYIVEITNFQSDRVSRKIDEYNQKGYANTLITSDDEDIEDDDYEDYNEDGENVVPSKKKFTPILISETGLELIEYISLDCTNQDGVWHSDSEIKIDKLGYVIVNGTKTKNFWDGTIKCEKKPLRLKIRNICGDETIWKLSV</sequence>
<dbReference type="KEGG" id="dtn:DTL3_1116"/>
<organism evidence="6 7">
    <name type="scientific">Defluviitoga tunisiensis</name>
    <dbReference type="NCBI Taxonomy" id="1006576"/>
    <lineage>
        <taxon>Bacteria</taxon>
        <taxon>Thermotogati</taxon>
        <taxon>Thermotogota</taxon>
        <taxon>Thermotogae</taxon>
        <taxon>Petrotogales</taxon>
        <taxon>Petrotogaceae</taxon>
        <taxon>Defluviitoga</taxon>
    </lineage>
</organism>
<dbReference type="RefSeq" id="WP_045087879.1">
    <property type="nucleotide sequence ID" value="NZ_LN824141.1"/>
</dbReference>
<dbReference type="InterPro" id="IPR002941">
    <property type="entry name" value="DNA_methylase_N4/N6"/>
</dbReference>